<dbReference type="CDD" id="cd08342">
    <property type="entry name" value="HPPD_N_like"/>
    <property type="match status" value="1"/>
</dbReference>
<dbReference type="InterPro" id="IPR041736">
    <property type="entry name" value="4OHPhenylPyrv_dOase_N"/>
</dbReference>
<comment type="pathway">
    <text evidence="2">Amino-acid degradation; L-phenylalanine degradation; acetoacetate and fumarate from L-phenylalanine: step 3/6.</text>
</comment>
<dbReference type="PROSITE" id="PS51819">
    <property type="entry name" value="VOC"/>
    <property type="match status" value="2"/>
</dbReference>
<dbReference type="Gene3D" id="3.10.180.10">
    <property type="entry name" value="2,3-Dihydroxybiphenyl 1,2-Dioxygenase, domain 1"/>
    <property type="match status" value="2"/>
</dbReference>
<evidence type="ECO:0000256" key="10">
    <source>
        <dbReference type="PIRNR" id="PIRNR009283"/>
    </source>
</evidence>
<evidence type="ECO:0000259" key="11">
    <source>
        <dbReference type="PROSITE" id="PS51819"/>
    </source>
</evidence>
<evidence type="ECO:0000256" key="8">
    <source>
        <dbReference type="ARBA" id="ARBA00023004"/>
    </source>
</evidence>
<dbReference type="PIRSF" id="PIRSF009283">
    <property type="entry name" value="HPP_dOase"/>
    <property type="match status" value="1"/>
</dbReference>
<sequence length="406" mass="45161">MAPHADFPTSTLNAATFSATDAAEATEYRGYDHVHWYVGNAKQAVTYYVARMGFKLVAYKALDTGSRIMASYAVQNGDVTFLLTSPLKSAAQCDDPKDKALLQEMSDNITAHGDAVKDVAFEVDSVDDVYTRAVQNGAKSIAAPYSEKDEFGSVRMATIRTYGDVTHTLVERKAYSGPFLPGFRAAKTKDDVLNVYLPSVNLEAVDHCVGNQDWDDMEAVCKYYEETLNFHRFWSVDDKDICTEFSALKSIVMASPNELIKMPINEPAVGKKKSQIEEYIDFNGSAGVQHIALRTKDIISAVANLRARGIEFITIPDSYYVAMKLKLKSAGMQLEEDFATLQKLGILIDFDSDGYLLQLFTKHVLDRPTVFIEIIQRNNFSGFGAGNFKALFESLERDQNERGNLT</sequence>
<proteinExistence type="inferred from homology"/>
<keyword evidence="13" id="KW-1185">Reference proteome</keyword>
<dbReference type="SUPFAM" id="SSF54593">
    <property type="entry name" value="Glyoxalase/Bleomycin resistance protein/Dihydroxybiphenyl dioxygenase"/>
    <property type="match status" value="1"/>
</dbReference>
<dbReference type="InterPro" id="IPR029068">
    <property type="entry name" value="Glyas_Bleomycin-R_OHBP_Dase"/>
</dbReference>
<dbReference type="Pfam" id="PF00903">
    <property type="entry name" value="Glyoxalase"/>
    <property type="match status" value="2"/>
</dbReference>
<dbReference type="InterPro" id="IPR005956">
    <property type="entry name" value="4OHPhenylPyrv_dOase"/>
</dbReference>
<gene>
    <name evidence="12" type="ORF">VTL71DRAFT_14823</name>
</gene>
<comment type="cofactor">
    <cofactor evidence="1">
        <name>Fe cation</name>
        <dbReference type="ChEBI" id="CHEBI:24875"/>
    </cofactor>
</comment>
<organism evidence="12 13">
    <name type="scientific">Oculimacula yallundae</name>
    <dbReference type="NCBI Taxonomy" id="86028"/>
    <lineage>
        <taxon>Eukaryota</taxon>
        <taxon>Fungi</taxon>
        <taxon>Dikarya</taxon>
        <taxon>Ascomycota</taxon>
        <taxon>Pezizomycotina</taxon>
        <taxon>Leotiomycetes</taxon>
        <taxon>Helotiales</taxon>
        <taxon>Ploettnerulaceae</taxon>
        <taxon>Oculimacula</taxon>
    </lineage>
</organism>
<evidence type="ECO:0000256" key="4">
    <source>
        <dbReference type="ARBA" id="ARBA00013222"/>
    </source>
</evidence>
<evidence type="ECO:0000313" key="12">
    <source>
        <dbReference type="EMBL" id="KAL2070143.1"/>
    </source>
</evidence>
<name>A0ABR4CJK9_9HELO</name>
<evidence type="ECO:0000256" key="5">
    <source>
        <dbReference type="ARBA" id="ARBA00022723"/>
    </source>
</evidence>
<evidence type="ECO:0000256" key="6">
    <source>
        <dbReference type="ARBA" id="ARBA00022737"/>
    </source>
</evidence>
<keyword evidence="6" id="KW-0677">Repeat</keyword>
<keyword evidence="8" id="KW-0408">Iron</keyword>
<feature type="domain" description="VOC" evidence="11">
    <location>
        <begin position="30"/>
        <end position="172"/>
    </location>
</feature>
<dbReference type="NCBIfam" id="TIGR01263">
    <property type="entry name" value="4HPPD"/>
    <property type="match status" value="1"/>
</dbReference>
<dbReference type="CDD" id="cd07250">
    <property type="entry name" value="HPPD_C_like"/>
    <property type="match status" value="1"/>
</dbReference>
<evidence type="ECO:0000256" key="7">
    <source>
        <dbReference type="ARBA" id="ARBA00022878"/>
    </source>
</evidence>
<evidence type="ECO:0000256" key="3">
    <source>
        <dbReference type="ARBA" id="ARBA00005877"/>
    </source>
</evidence>
<accession>A0ABR4CJK9</accession>
<dbReference type="PANTHER" id="PTHR11959:SF1">
    <property type="entry name" value="4-HYDROXYPHENYLPYRUVATE DIOXYGENASE"/>
    <property type="match status" value="1"/>
</dbReference>
<reference evidence="12 13" key="1">
    <citation type="journal article" date="2024" name="Commun. Biol.">
        <title>Comparative genomic analysis of thermophilic fungi reveals convergent evolutionary adaptations and gene losses.</title>
        <authorList>
            <person name="Steindorff A.S."/>
            <person name="Aguilar-Pontes M.V."/>
            <person name="Robinson A.J."/>
            <person name="Andreopoulos B."/>
            <person name="LaButti K."/>
            <person name="Kuo A."/>
            <person name="Mondo S."/>
            <person name="Riley R."/>
            <person name="Otillar R."/>
            <person name="Haridas S."/>
            <person name="Lipzen A."/>
            <person name="Grimwood J."/>
            <person name="Schmutz J."/>
            <person name="Clum A."/>
            <person name="Reid I.D."/>
            <person name="Moisan M.C."/>
            <person name="Butler G."/>
            <person name="Nguyen T.T.M."/>
            <person name="Dewar K."/>
            <person name="Conant G."/>
            <person name="Drula E."/>
            <person name="Henrissat B."/>
            <person name="Hansel C."/>
            <person name="Singer S."/>
            <person name="Hutchinson M.I."/>
            <person name="de Vries R.P."/>
            <person name="Natvig D.O."/>
            <person name="Powell A.J."/>
            <person name="Tsang A."/>
            <person name="Grigoriev I.V."/>
        </authorList>
    </citation>
    <scope>NUCLEOTIDE SEQUENCE [LARGE SCALE GENOMIC DNA]</scope>
    <source>
        <strain evidence="12 13">CBS 494.80</strain>
    </source>
</reference>
<protein>
    <recommendedName>
        <fullName evidence="4 10">4-hydroxyphenylpyruvate dioxygenase</fullName>
    </recommendedName>
</protein>
<evidence type="ECO:0000256" key="2">
    <source>
        <dbReference type="ARBA" id="ARBA00005162"/>
    </source>
</evidence>
<dbReference type="EMBL" id="JAZHXI010000007">
    <property type="protein sequence ID" value="KAL2070143.1"/>
    <property type="molecule type" value="Genomic_DNA"/>
</dbReference>
<evidence type="ECO:0000313" key="13">
    <source>
        <dbReference type="Proteomes" id="UP001595075"/>
    </source>
</evidence>
<evidence type="ECO:0000256" key="9">
    <source>
        <dbReference type="ARBA" id="ARBA00023232"/>
    </source>
</evidence>
<dbReference type="InterPro" id="IPR037523">
    <property type="entry name" value="VOC_core"/>
</dbReference>
<feature type="domain" description="VOC" evidence="11">
    <location>
        <begin position="204"/>
        <end position="362"/>
    </location>
</feature>
<keyword evidence="5" id="KW-0479">Metal-binding</keyword>
<dbReference type="InterPro" id="IPR004360">
    <property type="entry name" value="Glyas_Fos-R_dOase_dom"/>
</dbReference>
<comment type="caution">
    <text evidence="12">The sequence shown here is derived from an EMBL/GenBank/DDBJ whole genome shotgun (WGS) entry which is preliminary data.</text>
</comment>
<dbReference type="Proteomes" id="UP001595075">
    <property type="component" value="Unassembled WGS sequence"/>
</dbReference>
<evidence type="ECO:0000256" key="1">
    <source>
        <dbReference type="ARBA" id="ARBA00001962"/>
    </source>
</evidence>
<keyword evidence="9" id="KW-0585">Phenylalanine catabolism</keyword>
<dbReference type="PANTHER" id="PTHR11959">
    <property type="entry name" value="4-HYDROXYPHENYLPYRUVATE DIOXYGENASE"/>
    <property type="match status" value="1"/>
</dbReference>
<dbReference type="InterPro" id="IPR041735">
    <property type="entry name" value="4OHPhenylPyrv_dOase_C"/>
</dbReference>
<comment type="similarity">
    <text evidence="3 10">Belongs to the 4HPPD family.</text>
</comment>
<keyword evidence="7" id="KW-0828">Tyrosine catabolism</keyword>